<organism evidence="6">
    <name type="scientific">Salpingoeca rosetta (strain ATCC 50818 / BSB-021)</name>
    <dbReference type="NCBI Taxonomy" id="946362"/>
    <lineage>
        <taxon>Eukaryota</taxon>
        <taxon>Choanoflagellata</taxon>
        <taxon>Craspedida</taxon>
        <taxon>Salpingoecidae</taxon>
        <taxon>Salpingoeca</taxon>
    </lineage>
</organism>
<dbReference type="GO" id="GO:0043226">
    <property type="term" value="C:organelle"/>
    <property type="evidence" value="ECO:0007669"/>
    <property type="project" value="UniProtKB-ARBA"/>
</dbReference>
<dbReference type="GO" id="GO:0005509">
    <property type="term" value="F:calcium ion binding"/>
    <property type="evidence" value="ECO:0007669"/>
    <property type="project" value="InterPro"/>
</dbReference>
<dbReference type="Proteomes" id="UP000007799">
    <property type="component" value="Unassembled WGS sequence"/>
</dbReference>
<dbReference type="PROSITE" id="PS50222">
    <property type="entry name" value="EF_HAND_2"/>
    <property type="match status" value="1"/>
</dbReference>
<dbReference type="CDD" id="cd00051">
    <property type="entry name" value="EFh"/>
    <property type="match status" value="1"/>
</dbReference>
<dbReference type="EMBL" id="GL832960">
    <property type="protein sequence ID" value="EGD81958.1"/>
    <property type="molecule type" value="Genomic_DNA"/>
</dbReference>
<protein>
    <recommendedName>
        <fullName evidence="4">EF-hand domain-containing protein</fullName>
    </recommendedName>
</protein>
<name>F2U2W4_SALR5</name>
<dbReference type="OrthoDB" id="5988051at2759"/>
<gene>
    <name evidence="5" type="ORF">PTSG_02643</name>
</gene>
<sequence>MPRDTHTLTPAQKAAFKEVFGFFDLNKGGTITQGELYTRARQLGLTIEEWEVHEAMNEIDPQHLGHVSFEAFLNYMTSNQKYSETLTANKPASAKVPKEALLFVAVTKFVQCHKHSSIGSKKARHMAELERYYRNKAKHHPHVIGDFAAGWRLVGLTQREFQKHWIDLKSENKAAGKASSSPYAQAPSMRLFVNTTPNEHKRSGSRGSSRKRRGKRSRLKHKSKQQQEQQQQQQDEGRDDGGGGNSGSGRTGQPVVIVVDSDGNTSDVAEASRGAVGVPTICMTECDDEGGDGDDGGTDSAGTGANTSGKPHNQQQRGDATKHDNNNNSNDCSRGGGSRISLNVDECTAVLLTANRIGNNNDGGGGNCQDSCASQSPNSHPGMDPATNSDDIGAADTNTTPDSEATPTNTSSSSSSSSSSSTSPPSPPSRARGRSSLAAKTSHLSIASLGSIVSDSRRSSLASRQSSMLPPPGPPHHQHHQQLQHLQHHPQHLSVSDVPPRPPPWTTVSQDPQQKQLHRSRYHRRSYCLPHVPMRGGRRGPGAPPLKFTDLPEIRRKADEAKKSFLHGQSRKGETLLNEQWRKTRADTIASPMLKRRLRRTFQAYTGTATKRHPHK</sequence>
<evidence type="ECO:0000256" key="3">
    <source>
        <dbReference type="SAM" id="MobiDB-lite"/>
    </source>
</evidence>
<feature type="compositionally biased region" description="Polar residues" evidence="3">
    <location>
        <begin position="506"/>
        <end position="515"/>
    </location>
</feature>
<feature type="compositionally biased region" description="Acidic residues" evidence="3">
    <location>
        <begin position="286"/>
        <end position="297"/>
    </location>
</feature>
<dbReference type="FunFam" id="1.10.238.10:FF:000178">
    <property type="entry name" value="Calmodulin-2 A"/>
    <property type="match status" value="1"/>
</dbReference>
<keyword evidence="6" id="KW-1185">Reference proteome</keyword>
<dbReference type="InterPro" id="IPR002048">
    <property type="entry name" value="EF_hand_dom"/>
</dbReference>
<dbReference type="GeneID" id="16076729"/>
<feature type="region of interest" description="Disordered" evidence="3">
    <location>
        <begin position="173"/>
        <end position="254"/>
    </location>
</feature>
<feature type="compositionally biased region" description="Basic residues" evidence="3">
    <location>
        <begin position="208"/>
        <end position="224"/>
    </location>
</feature>
<dbReference type="InterPro" id="IPR043520">
    <property type="entry name" value="SPT21"/>
</dbReference>
<evidence type="ECO:0000259" key="4">
    <source>
        <dbReference type="PROSITE" id="PS50222"/>
    </source>
</evidence>
<dbReference type="PANTHER" id="PTHR47500:SF3">
    <property type="entry name" value="EF-HAND DOMAIN-CONTAINING PROTEIN"/>
    <property type="match status" value="1"/>
</dbReference>
<dbReference type="AlphaFoldDB" id="F2U2W4"/>
<feature type="compositionally biased region" description="Low complexity" evidence="3">
    <location>
        <begin position="448"/>
        <end position="468"/>
    </location>
</feature>
<feature type="compositionally biased region" description="Basic residues" evidence="3">
    <location>
        <begin position="476"/>
        <end position="491"/>
    </location>
</feature>
<feature type="region of interest" description="Disordered" evidence="3">
    <location>
        <begin position="286"/>
        <end position="338"/>
    </location>
</feature>
<feature type="compositionally biased region" description="Polar residues" evidence="3">
    <location>
        <begin position="386"/>
        <end position="405"/>
    </location>
</feature>
<feature type="domain" description="EF-hand" evidence="4">
    <location>
        <begin position="11"/>
        <end position="46"/>
    </location>
</feature>
<accession>F2U2W4</accession>
<keyword evidence="2" id="KW-0106">Calcium</keyword>
<feature type="region of interest" description="Disordered" evidence="3">
    <location>
        <begin position="530"/>
        <end position="549"/>
    </location>
</feature>
<evidence type="ECO:0000256" key="1">
    <source>
        <dbReference type="ARBA" id="ARBA00022737"/>
    </source>
</evidence>
<dbReference type="STRING" id="946362.F2U2W4"/>
<reference evidence="5" key="1">
    <citation type="submission" date="2009-08" db="EMBL/GenBank/DDBJ databases">
        <title>Annotation of Salpingoeca rosetta.</title>
        <authorList>
            <consortium name="The Broad Institute Genome Sequencing Platform"/>
            <person name="Russ C."/>
            <person name="Cuomo C."/>
            <person name="Burger G."/>
            <person name="Gray M.W."/>
            <person name="Holland P.W.H."/>
            <person name="King N."/>
            <person name="Lang F.B.F."/>
            <person name="Roger A.J."/>
            <person name="Ruiz-Trillo I."/>
            <person name="Young S.K."/>
            <person name="Zeng Q."/>
            <person name="Gargeya S."/>
            <person name="Alvarado L."/>
            <person name="Berlin A."/>
            <person name="Chapman S.B."/>
            <person name="Chen Z."/>
            <person name="Freedman E."/>
            <person name="Gellesch M."/>
            <person name="Goldberg J."/>
            <person name="Griggs A."/>
            <person name="Gujja S."/>
            <person name="Heilman E."/>
            <person name="Heiman D."/>
            <person name="Howarth C."/>
            <person name="Mehta T."/>
            <person name="Neiman D."/>
            <person name="Pearson M."/>
            <person name="Roberts A."/>
            <person name="Saif S."/>
            <person name="Shea T."/>
            <person name="Shenoy N."/>
            <person name="Sisk P."/>
            <person name="Stolte C."/>
            <person name="Sykes S."/>
            <person name="White J."/>
            <person name="Yandava C."/>
            <person name="Haas B."/>
            <person name="Nusbaum C."/>
            <person name="Birren B."/>
        </authorList>
    </citation>
    <scope>NUCLEOTIDE SEQUENCE [LARGE SCALE GENOMIC DNA]</scope>
    <source>
        <strain evidence="5">ATCC 50818</strain>
    </source>
</reference>
<dbReference type="RefSeq" id="XP_004996141.1">
    <property type="nucleotide sequence ID" value="XM_004996084.1"/>
</dbReference>
<feature type="compositionally biased region" description="Low complexity" evidence="3">
    <location>
        <begin position="298"/>
        <end position="309"/>
    </location>
</feature>
<evidence type="ECO:0000313" key="5">
    <source>
        <dbReference type="EMBL" id="EGD81958.1"/>
    </source>
</evidence>
<dbReference type="PROSITE" id="PS00018">
    <property type="entry name" value="EF_HAND_1"/>
    <property type="match status" value="1"/>
</dbReference>
<dbReference type="KEGG" id="sre:PTSG_02643"/>
<dbReference type="InterPro" id="IPR018247">
    <property type="entry name" value="EF_Hand_1_Ca_BS"/>
</dbReference>
<dbReference type="SUPFAM" id="SSF47473">
    <property type="entry name" value="EF-hand"/>
    <property type="match status" value="1"/>
</dbReference>
<evidence type="ECO:0000313" key="6">
    <source>
        <dbReference type="Proteomes" id="UP000007799"/>
    </source>
</evidence>
<evidence type="ECO:0000256" key="2">
    <source>
        <dbReference type="ARBA" id="ARBA00022837"/>
    </source>
</evidence>
<dbReference type="SMART" id="SM00054">
    <property type="entry name" value="EFh"/>
    <property type="match status" value="2"/>
</dbReference>
<feature type="compositionally biased region" description="Low complexity" evidence="3">
    <location>
        <begin position="406"/>
        <end position="423"/>
    </location>
</feature>
<dbReference type="InterPro" id="IPR011992">
    <property type="entry name" value="EF-hand-dom_pair"/>
</dbReference>
<dbReference type="Gene3D" id="1.10.238.10">
    <property type="entry name" value="EF-hand"/>
    <property type="match status" value="1"/>
</dbReference>
<dbReference type="InParanoid" id="F2U2W4"/>
<keyword evidence="1" id="KW-0677">Repeat</keyword>
<feature type="compositionally biased region" description="Polar residues" evidence="3">
    <location>
        <begin position="368"/>
        <end position="379"/>
    </location>
</feature>
<feature type="region of interest" description="Disordered" evidence="3">
    <location>
        <begin position="368"/>
        <end position="523"/>
    </location>
</feature>
<proteinExistence type="predicted"/>
<dbReference type="PANTHER" id="PTHR47500">
    <property type="entry name" value="EF-HAND CALCIUM-BINDING DOMAIN-CONTAINING PROTEIN"/>
    <property type="match status" value="1"/>
</dbReference>